<comment type="caution">
    <text evidence="2">The sequence shown here is derived from an EMBL/GenBank/DDBJ whole genome shotgun (WGS) entry which is preliminary data.</text>
</comment>
<accession>A0ABR4DC34</accession>
<dbReference type="RefSeq" id="XP_070866623.1">
    <property type="nucleotide sequence ID" value="XM_071011744.1"/>
</dbReference>
<gene>
    <name evidence="2" type="ORF">VTJ83DRAFT_5173</name>
</gene>
<feature type="region of interest" description="Disordered" evidence="1">
    <location>
        <begin position="58"/>
        <end position="101"/>
    </location>
</feature>
<dbReference type="Proteomes" id="UP001600064">
    <property type="component" value="Unassembled WGS sequence"/>
</dbReference>
<evidence type="ECO:0000256" key="1">
    <source>
        <dbReference type="SAM" id="MobiDB-lite"/>
    </source>
</evidence>
<dbReference type="EMBL" id="JAZGUE010000004">
    <property type="protein sequence ID" value="KAL2267896.1"/>
    <property type="molecule type" value="Genomic_DNA"/>
</dbReference>
<protein>
    <submittedName>
        <fullName evidence="2">Uncharacterized protein</fullName>
    </submittedName>
</protein>
<reference evidence="2 3" key="1">
    <citation type="journal article" date="2024" name="Commun. Biol.">
        <title>Comparative genomic analysis of thermophilic fungi reveals convergent evolutionary adaptations and gene losses.</title>
        <authorList>
            <person name="Steindorff A.S."/>
            <person name="Aguilar-Pontes M.V."/>
            <person name="Robinson A.J."/>
            <person name="Andreopoulos B."/>
            <person name="LaButti K."/>
            <person name="Kuo A."/>
            <person name="Mondo S."/>
            <person name="Riley R."/>
            <person name="Otillar R."/>
            <person name="Haridas S."/>
            <person name="Lipzen A."/>
            <person name="Grimwood J."/>
            <person name="Schmutz J."/>
            <person name="Clum A."/>
            <person name="Reid I.D."/>
            <person name="Moisan M.C."/>
            <person name="Butler G."/>
            <person name="Nguyen T.T.M."/>
            <person name="Dewar K."/>
            <person name="Conant G."/>
            <person name="Drula E."/>
            <person name="Henrissat B."/>
            <person name="Hansel C."/>
            <person name="Singer S."/>
            <person name="Hutchinson M.I."/>
            <person name="de Vries R.P."/>
            <person name="Natvig D.O."/>
            <person name="Powell A.J."/>
            <person name="Tsang A."/>
            <person name="Grigoriev I.V."/>
        </authorList>
    </citation>
    <scope>NUCLEOTIDE SEQUENCE [LARGE SCALE GENOMIC DNA]</scope>
    <source>
        <strain evidence="2 3">ATCC 22073</strain>
    </source>
</reference>
<keyword evidence="3" id="KW-1185">Reference proteome</keyword>
<organism evidence="2 3">
    <name type="scientific">Remersonia thermophila</name>
    <dbReference type="NCBI Taxonomy" id="72144"/>
    <lineage>
        <taxon>Eukaryota</taxon>
        <taxon>Fungi</taxon>
        <taxon>Dikarya</taxon>
        <taxon>Ascomycota</taxon>
        <taxon>Pezizomycotina</taxon>
        <taxon>Sordariomycetes</taxon>
        <taxon>Sordariomycetidae</taxon>
        <taxon>Sordariales</taxon>
        <taxon>Sordariales incertae sedis</taxon>
        <taxon>Remersonia</taxon>
    </lineage>
</organism>
<dbReference type="GeneID" id="98126388"/>
<sequence>MTNGSGGSDIRHMDHQLGPIEAARSRFLPGMATLGRLFELDFPMLLCQAGKHSQANFASFRDPNLETNPKGKGQARGMPRLRGYTRRPKPPRNDNSFEATC</sequence>
<evidence type="ECO:0000313" key="3">
    <source>
        <dbReference type="Proteomes" id="UP001600064"/>
    </source>
</evidence>
<evidence type="ECO:0000313" key="2">
    <source>
        <dbReference type="EMBL" id="KAL2267896.1"/>
    </source>
</evidence>
<proteinExistence type="predicted"/>
<name>A0ABR4DC34_9PEZI</name>